<dbReference type="Pfam" id="PF00496">
    <property type="entry name" value="SBP_bac_5"/>
    <property type="match status" value="1"/>
</dbReference>
<reference evidence="7 8" key="1">
    <citation type="submission" date="2015-11" db="EMBL/GenBank/DDBJ databases">
        <title>Genomic analysis of 38 Legionella species identifies large and diverse effector repertoires.</title>
        <authorList>
            <person name="Burstein D."/>
            <person name="Amaro F."/>
            <person name="Zusman T."/>
            <person name="Lifshitz Z."/>
            <person name="Cohen O."/>
            <person name="Gilbert J.A."/>
            <person name="Pupko T."/>
            <person name="Shuman H.A."/>
            <person name="Segal G."/>
        </authorList>
    </citation>
    <scope>NUCLEOTIDE SEQUENCE [LARGE SCALE GENOMIC DNA]</scope>
    <source>
        <strain evidence="7 8">WA-270A-C2</strain>
    </source>
</reference>
<dbReference type="STRING" id="458.Lrub_2265"/>
<evidence type="ECO:0000256" key="3">
    <source>
        <dbReference type="ARBA" id="ARBA00022448"/>
    </source>
</evidence>
<protein>
    <submittedName>
        <fullName evidence="7">Extracellular solute-binding protein</fullName>
    </submittedName>
</protein>
<feature type="domain" description="Solute-binding protein family 5" evidence="6">
    <location>
        <begin position="193"/>
        <end position="610"/>
    </location>
</feature>
<dbReference type="AlphaFoldDB" id="A0A0W0XSC2"/>
<proteinExistence type="inferred from homology"/>
<keyword evidence="4" id="KW-0732">Signal</keyword>
<dbReference type="Gene3D" id="3.40.190.10">
    <property type="entry name" value="Periplasmic binding protein-like II"/>
    <property type="match status" value="1"/>
</dbReference>
<dbReference type="PANTHER" id="PTHR30290">
    <property type="entry name" value="PERIPLASMIC BINDING COMPONENT OF ABC TRANSPORTER"/>
    <property type="match status" value="1"/>
</dbReference>
<dbReference type="PANTHER" id="PTHR30290:SF10">
    <property type="entry name" value="PERIPLASMIC OLIGOPEPTIDE-BINDING PROTEIN-RELATED"/>
    <property type="match status" value="1"/>
</dbReference>
<dbReference type="Gene3D" id="3.10.105.10">
    <property type="entry name" value="Dipeptide-binding Protein, Domain 3"/>
    <property type="match status" value="1"/>
</dbReference>
<evidence type="ECO:0000256" key="1">
    <source>
        <dbReference type="ARBA" id="ARBA00004196"/>
    </source>
</evidence>
<comment type="subcellular location">
    <subcellularLocation>
        <location evidence="1">Cell envelope</location>
    </subcellularLocation>
</comment>
<sequence>MTKAAGAPIIVSDNQAFKERIHHLNILRKSSLLLSCIFLLLTPSAWCLVLNDPYPESESQEKIYYSSFAEQPKTLDPARSYSSNEYQFIGQIYEPPLKYDYLKRPYELIPRSAAGMPVVRYLDKNHNPLPEADSRTAYSVYTIQIKRGIFYQPHPALAKDKSGQPLYLELPADYLEDNDISKLSDFPQTGTRELVADDFIYEIKRLASPAVSSSIYGLMSEHIVGFKAFAASLPPARRGVFLDLRKYPLEGVKKIDDYTFEMTLKGQYPQFVFWLAMPFFSPIPWEADQFYSQPDMDDKNLTFDWYPIGTGPFMLIENNPNRQMVLQKNPHYAQEIFSGEGNEEDRKAGYLKHVGQPLPLIDKAIYTLEKETIPRWNKFLQGYYDLSGISADSFDQAIQIGDSGEPSLTESMKDKRIRLTQTIDPTIYYLGFNMLDPVVGGSGERARKLRLAISIAVNFDENIAIFFNGRGQAAQGPIPPGIFGYRQGKEGINPYVYTWDGKAPQRRTIEEARALMRQAGYPDGINPETGRHLILHYDVPVAGGPDDKAVLDWMIKQFAKIGIDLNIRGTQYNRFQEKMRDGNAQIFSWGWNADYPDPENFLFMLYGRNGKVKYGGENAANYENKEYDRLFDEMKNRPSDDARMKLIDRMVDIVRHDAPWAFGINSETMTLSHQWISPTKPGAFNVDVLKYLSVNVAERNQYRQEWNQPIFWPLGVAFIVLLLVFLPLLAAYRRKEQQMAKRMRG</sequence>
<feature type="transmembrane region" description="Helical" evidence="5">
    <location>
        <begin position="710"/>
        <end position="732"/>
    </location>
</feature>
<keyword evidence="5" id="KW-0812">Transmembrane</keyword>
<evidence type="ECO:0000256" key="2">
    <source>
        <dbReference type="ARBA" id="ARBA00005695"/>
    </source>
</evidence>
<dbReference type="Proteomes" id="UP000054608">
    <property type="component" value="Unassembled WGS sequence"/>
</dbReference>
<dbReference type="InterPro" id="IPR000914">
    <property type="entry name" value="SBP_5_dom"/>
</dbReference>
<dbReference type="GO" id="GO:1904680">
    <property type="term" value="F:peptide transmembrane transporter activity"/>
    <property type="evidence" value="ECO:0007669"/>
    <property type="project" value="TreeGrafter"/>
</dbReference>
<dbReference type="EMBL" id="LNYT01000020">
    <property type="protein sequence ID" value="KTD47343.1"/>
    <property type="molecule type" value="Genomic_DNA"/>
</dbReference>
<dbReference type="Gene3D" id="3.90.76.10">
    <property type="entry name" value="Dipeptide-binding Protein, Domain 1"/>
    <property type="match status" value="1"/>
</dbReference>
<dbReference type="PATRIC" id="fig|458.5.peg.2362"/>
<gene>
    <name evidence="7" type="ORF">Lrub_2265</name>
</gene>
<keyword evidence="3" id="KW-0813">Transport</keyword>
<evidence type="ECO:0000259" key="6">
    <source>
        <dbReference type="Pfam" id="PF00496"/>
    </source>
</evidence>
<dbReference type="GO" id="GO:0015833">
    <property type="term" value="P:peptide transport"/>
    <property type="evidence" value="ECO:0007669"/>
    <property type="project" value="TreeGrafter"/>
</dbReference>
<name>A0A0W0XSC2_9GAMM</name>
<keyword evidence="8" id="KW-1185">Reference proteome</keyword>
<dbReference type="SUPFAM" id="SSF53850">
    <property type="entry name" value="Periplasmic binding protein-like II"/>
    <property type="match status" value="1"/>
</dbReference>
<comment type="caution">
    <text evidence="7">The sequence shown here is derived from an EMBL/GenBank/DDBJ whole genome shotgun (WGS) entry which is preliminary data.</text>
</comment>
<dbReference type="GO" id="GO:0030313">
    <property type="term" value="C:cell envelope"/>
    <property type="evidence" value="ECO:0007669"/>
    <property type="project" value="UniProtKB-SubCell"/>
</dbReference>
<dbReference type="CDD" id="cd08505">
    <property type="entry name" value="PBP2_NikA_DppA_OppA_like_18"/>
    <property type="match status" value="1"/>
</dbReference>
<evidence type="ECO:0000313" key="7">
    <source>
        <dbReference type="EMBL" id="KTD47343.1"/>
    </source>
</evidence>
<organism evidence="7 8">
    <name type="scientific">Legionella rubrilucens</name>
    <dbReference type="NCBI Taxonomy" id="458"/>
    <lineage>
        <taxon>Bacteria</taxon>
        <taxon>Pseudomonadati</taxon>
        <taxon>Pseudomonadota</taxon>
        <taxon>Gammaproteobacteria</taxon>
        <taxon>Legionellales</taxon>
        <taxon>Legionellaceae</taxon>
        <taxon>Legionella</taxon>
    </lineage>
</organism>
<accession>A0A0W0XSC2</accession>
<comment type="similarity">
    <text evidence="2">Belongs to the bacterial solute-binding protein 5 family.</text>
</comment>
<keyword evidence="5" id="KW-1133">Transmembrane helix</keyword>
<evidence type="ECO:0000313" key="8">
    <source>
        <dbReference type="Proteomes" id="UP000054608"/>
    </source>
</evidence>
<evidence type="ECO:0000256" key="5">
    <source>
        <dbReference type="SAM" id="Phobius"/>
    </source>
</evidence>
<evidence type="ECO:0000256" key="4">
    <source>
        <dbReference type="ARBA" id="ARBA00022729"/>
    </source>
</evidence>
<keyword evidence="5" id="KW-0472">Membrane</keyword>
<dbReference type="InterPro" id="IPR039424">
    <property type="entry name" value="SBP_5"/>
</dbReference>